<dbReference type="Gene3D" id="3.80.10.10">
    <property type="entry name" value="Ribonuclease Inhibitor"/>
    <property type="match status" value="1"/>
</dbReference>
<dbReference type="InterPro" id="IPR032675">
    <property type="entry name" value="LRR_dom_sf"/>
</dbReference>
<accession>A0AAN6WPV1</accession>
<reference evidence="1" key="2">
    <citation type="submission" date="2023-05" db="EMBL/GenBank/DDBJ databases">
        <authorList>
            <consortium name="Lawrence Berkeley National Laboratory"/>
            <person name="Steindorff A."/>
            <person name="Hensen N."/>
            <person name="Bonometti L."/>
            <person name="Westerberg I."/>
            <person name="Brannstrom I.O."/>
            <person name="Guillou S."/>
            <person name="Cros-Aarteil S."/>
            <person name="Calhoun S."/>
            <person name="Haridas S."/>
            <person name="Kuo A."/>
            <person name="Mondo S."/>
            <person name="Pangilinan J."/>
            <person name="Riley R."/>
            <person name="Labutti K."/>
            <person name="Andreopoulos B."/>
            <person name="Lipzen A."/>
            <person name="Chen C."/>
            <person name="Yanf M."/>
            <person name="Daum C."/>
            <person name="Ng V."/>
            <person name="Clum A."/>
            <person name="Ohm R."/>
            <person name="Martin F."/>
            <person name="Silar P."/>
            <person name="Natvig D."/>
            <person name="Lalanne C."/>
            <person name="Gautier V."/>
            <person name="Ament-Velasquez S.L."/>
            <person name="Kruys A."/>
            <person name="Hutchinson M.I."/>
            <person name="Powell A.J."/>
            <person name="Barry K."/>
            <person name="Miller A.N."/>
            <person name="Grigoriev I.V."/>
            <person name="Debuchy R."/>
            <person name="Gladieux P."/>
            <person name="Thoren M.H."/>
            <person name="Johannesson H."/>
        </authorList>
    </citation>
    <scope>NUCLEOTIDE SEQUENCE</scope>
    <source>
        <strain evidence="1">PSN309</strain>
    </source>
</reference>
<evidence type="ECO:0000313" key="2">
    <source>
        <dbReference type="Proteomes" id="UP001302126"/>
    </source>
</evidence>
<dbReference type="AlphaFoldDB" id="A0AAN6WPV1"/>
<reference evidence="1" key="1">
    <citation type="journal article" date="2023" name="Mol. Phylogenet. Evol.">
        <title>Genome-scale phylogeny and comparative genomics of the fungal order Sordariales.</title>
        <authorList>
            <person name="Hensen N."/>
            <person name="Bonometti L."/>
            <person name="Westerberg I."/>
            <person name="Brannstrom I.O."/>
            <person name="Guillou S."/>
            <person name="Cros-Aarteil S."/>
            <person name="Calhoun S."/>
            <person name="Haridas S."/>
            <person name="Kuo A."/>
            <person name="Mondo S."/>
            <person name="Pangilinan J."/>
            <person name="Riley R."/>
            <person name="LaButti K."/>
            <person name="Andreopoulos B."/>
            <person name="Lipzen A."/>
            <person name="Chen C."/>
            <person name="Yan M."/>
            <person name="Daum C."/>
            <person name="Ng V."/>
            <person name="Clum A."/>
            <person name="Steindorff A."/>
            <person name="Ohm R.A."/>
            <person name="Martin F."/>
            <person name="Silar P."/>
            <person name="Natvig D.O."/>
            <person name="Lalanne C."/>
            <person name="Gautier V."/>
            <person name="Ament-Velasquez S.L."/>
            <person name="Kruys A."/>
            <person name="Hutchinson M.I."/>
            <person name="Powell A.J."/>
            <person name="Barry K."/>
            <person name="Miller A.N."/>
            <person name="Grigoriev I.V."/>
            <person name="Debuchy R."/>
            <person name="Gladieux P."/>
            <person name="Hiltunen Thoren M."/>
            <person name="Johannesson H."/>
        </authorList>
    </citation>
    <scope>NUCLEOTIDE SEQUENCE</scope>
    <source>
        <strain evidence="1">PSN309</strain>
    </source>
</reference>
<gene>
    <name evidence="1" type="ORF">QBC35DRAFT_516576</name>
</gene>
<sequence>MLQQQSLDNLIEISRHPVFGPALKNLTICIDHLTDYPEFNHALFYWGDHARCLEEGDVDYAHLGGNLRETDEEPIVDRQAYDLQLENQKFMMEFGLNTTYLAQAMARLPNLETVAVDDAFKPWGATALMRQTGLALTNAIEAFDSVEFVEHVLRALVLAIVASNTSLYELNIVPGHLSGDGISPDMLVFPGPLLRHIRSHPLSLTSLSLSVRPRNRTRPDSEFVTDLLGFIDLFPRLQRLSLEFDPLDQHKHFPEFSQRLRLQNLRFLGLTAVQCTDGELATLLVGHKNTLEEVCFDVVDIIAEGGSWQALLATMRDELSVQVLTMDNCRWGGKEVYYRESENDDATYLDSFETGQTMEDWTDTINNLVIGDGK</sequence>
<name>A0AAN6WPV1_9PEZI</name>
<dbReference type="EMBL" id="MU864436">
    <property type="protein sequence ID" value="KAK4185910.1"/>
    <property type="molecule type" value="Genomic_DNA"/>
</dbReference>
<protein>
    <submittedName>
        <fullName evidence="1">Uncharacterized protein</fullName>
    </submittedName>
</protein>
<comment type="caution">
    <text evidence="1">The sequence shown here is derived from an EMBL/GenBank/DDBJ whole genome shotgun (WGS) entry which is preliminary data.</text>
</comment>
<proteinExistence type="predicted"/>
<keyword evidence="2" id="KW-1185">Reference proteome</keyword>
<dbReference type="Proteomes" id="UP001302126">
    <property type="component" value="Unassembled WGS sequence"/>
</dbReference>
<organism evidence="1 2">
    <name type="scientific">Podospora australis</name>
    <dbReference type="NCBI Taxonomy" id="1536484"/>
    <lineage>
        <taxon>Eukaryota</taxon>
        <taxon>Fungi</taxon>
        <taxon>Dikarya</taxon>
        <taxon>Ascomycota</taxon>
        <taxon>Pezizomycotina</taxon>
        <taxon>Sordariomycetes</taxon>
        <taxon>Sordariomycetidae</taxon>
        <taxon>Sordariales</taxon>
        <taxon>Podosporaceae</taxon>
        <taxon>Podospora</taxon>
    </lineage>
</organism>
<evidence type="ECO:0000313" key="1">
    <source>
        <dbReference type="EMBL" id="KAK4185910.1"/>
    </source>
</evidence>
<dbReference type="SUPFAM" id="SSF52047">
    <property type="entry name" value="RNI-like"/>
    <property type="match status" value="1"/>
</dbReference>